<sequence>MTAYDRVSELQAFDATKEGVKGLVDAGVTHIPRFFLHPPDEHGVCDGPDPVEIPVIDLGGVAADDPAQRRRVVEEVRRASESWGFFQVVNHGVPEGVLEEALRRGRQFFEQDKEAKAGYYTREPGKKVTFQSNFYLYRSQSANWRDTLTFSMAPYPAAGEEMPPVCRDVVMEYSGYMGKLGRLVFELLSEALGLAPGYLEDIGCAEGQSILIHYYPACPQPELTIGTCKHSDPDFMTILLQDHIGGLQVLHEGRWVDVSPVPGALVVNIGDLLQLISNDKFQSVEHRVLANRVGPRMSAACFFAALNPPSTRIYGPIKELLSSDSPPVYRETSIRDFVAYYTAKGQNGQPGGEYRLTKDQIHHRLALHLRLPTSSPLIKSPPGRSSTPAMAAYDRLAELQAFDATREGVKGLVDAGVTQIPRFFLHPPDEHGVYDGPVSSEIPVVDVGGAIDGDPARRRRVVEEVRQASETWGFFQVVNHGVPTAVLEGALRRGRQFFEQDKEAKAGYYTRDTAKKVVYNCNFDLYSSPAANWRDTLFCAMAPAAEELPPVCRNMIMEYSKYMERLGRVVFELLSEALGLQPGHLNDLGCAEGHNLLFHYYPACPQPELTLGTTKHSDSDFMTILLQDHIGGLQVLHDGQWVDVSPVPGALVVNIGDLLQLVTNDRFTSVEHRVLANSQCSRMSVACFFTTHLQPSSRPFPSSSCSPVRTHLFIERRLRETTFFTSILRAWTGGLLLPILSCCDVKSSKEE</sequence>
<dbReference type="Proteomes" id="UP000652761">
    <property type="component" value="Unassembled WGS sequence"/>
</dbReference>
<gene>
    <name evidence="6" type="ORF">Taro_044791</name>
</gene>
<protein>
    <recommendedName>
        <fullName evidence="5">Fe2OG dioxygenase domain-containing protein</fullName>
    </recommendedName>
</protein>
<dbReference type="SUPFAM" id="SSF51197">
    <property type="entry name" value="Clavaminate synthase-like"/>
    <property type="match status" value="2"/>
</dbReference>
<comment type="caution">
    <text evidence="6">The sequence shown here is derived from an EMBL/GenBank/DDBJ whole genome shotgun (WGS) entry which is preliminary data.</text>
</comment>
<dbReference type="PANTHER" id="PTHR10209:SF884">
    <property type="entry name" value="1-AMINOCYCLOPROPANE-1-CARBOXYLATE OXIDASE HOMOLOG 1-LIKE"/>
    <property type="match status" value="1"/>
</dbReference>
<proteinExistence type="inferred from homology"/>
<keyword evidence="4" id="KW-0408">Iron</keyword>
<evidence type="ECO:0000313" key="6">
    <source>
        <dbReference type="EMBL" id="MQM11880.1"/>
    </source>
</evidence>
<dbReference type="Pfam" id="PF14226">
    <property type="entry name" value="DIOX_N"/>
    <property type="match status" value="2"/>
</dbReference>
<feature type="domain" description="Fe2OG dioxygenase" evidence="5">
    <location>
        <begin position="206"/>
        <end position="306"/>
    </location>
</feature>
<dbReference type="Gene3D" id="2.60.120.330">
    <property type="entry name" value="B-lactam Antibiotic, Isopenicillin N Synthase, Chain"/>
    <property type="match status" value="2"/>
</dbReference>
<evidence type="ECO:0000313" key="7">
    <source>
        <dbReference type="Proteomes" id="UP000652761"/>
    </source>
</evidence>
<keyword evidence="2" id="KW-0479">Metal-binding</keyword>
<dbReference type="FunFam" id="2.60.120.330:FF:000005">
    <property type="entry name" value="1-aminocyclopropane-1-carboxylate oxidase homolog 1"/>
    <property type="match status" value="2"/>
</dbReference>
<accession>A0A843X5U6</accession>
<dbReference type="InterPro" id="IPR005123">
    <property type="entry name" value="Oxoglu/Fe-dep_dioxygenase_dom"/>
</dbReference>
<dbReference type="AlphaFoldDB" id="A0A843X5U6"/>
<evidence type="ECO:0000256" key="2">
    <source>
        <dbReference type="ARBA" id="ARBA00022723"/>
    </source>
</evidence>
<keyword evidence="3" id="KW-0560">Oxidoreductase</keyword>
<name>A0A843X5U6_COLES</name>
<dbReference type="Pfam" id="PF03171">
    <property type="entry name" value="2OG-FeII_Oxy"/>
    <property type="match status" value="2"/>
</dbReference>
<reference evidence="6" key="1">
    <citation type="submission" date="2017-07" db="EMBL/GenBank/DDBJ databases">
        <title>Taro Niue Genome Assembly and Annotation.</title>
        <authorList>
            <person name="Atibalentja N."/>
            <person name="Keating K."/>
            <person name="Fields C.J."/>
        </authorList>
    </citation>
    <scope>NUCLEOTIDE SEQUENCE</scope>
    <source>
        <strain evidence="6">Niue_2</strain>
        <tissue evidence="6">Leaf</tissue>
    </source>
</reference>
<evidence type="ECO:0000259" key="5">
    <source>
        <dbReference type="PROSITE" id="PS51471"/>
    </source>
</evidence>
<keyword evidence="7" id="KW-1185">Reference proteome</keyword>
<dbReference type="PROSITE" id="PS51471">
    <property type="entry name" value="FE2OG_OXY"/>
    <property type="match status" value="2"/>
</dbReference>
<organism evidence="6 7">
    <name type="scientific">Colocasia esculenta</name>
    <name type="common">Wild taro</name>
    <name type="synonym">Arum esculentum</name>
    <dbReference type="NCBI Taxonomy" id="4460"/>
    <lineage>
        <taxon>Eukaryota</taxon>
        <taxon>Viridiplantae</taxon>
        <taxon>Streptophyta</taxon>
        <taxon>Embryophyta</taxon>
        <taxon>Tracheophyta</taxon>
        <taxon>Spermatophyta</taxon>
        <taxon>Magnoliopsida</taxon>
        <taxon>Liliopsida</taxon>
        <taxon>Araceae</taxon>
        <taxon>Aroideae</taxon>
        <taxon>Colocasieae</taxon>
        <taxon>Colocasia</taxon>
    </lineage>
</organism>
<comment type="similarity">
    <text evidence="1">Belongs to the iron/ascorbate-dependent oxidoreductase family.</text>
</comment>
<dbReference type="InterPro" id="IPR044861">
    <property type="entry name" value="IPNS-like_FE2OG_OXY"/>
</dbReference>
<feature type="domain" description="Fe2OG dioxygenase" evidence="5">
    <location>
        <begin position="592"/>
        <end position="692"/>
    </location>
</feature>
<dbReference type="PANTHER" id="PTHR10209">
    <property type="entry name" value="OXIDOREDUCTASE, 2OG-FE II OXYGENASE FAMILY PROTEIN"/>
    <property type="match status" value="1"/>
</dbReference>
<evidence type="ECO:0000256" key="1">
    <source>
        <dbReference type="ARBA" id="ARBA00008056"/>
    </source>
</evidence>
<dbReference type="InterPro" id="IPR027443">
    <property type="entry name" value="IPNS-like_sf"/>
</dbReference>
<dbReference type="InterPro" id="IPR026992">
    <property type="entry name" value="DIOX_N"/>
</dbReference>
<dbReference type="GO" id="GO:0051213">
    <property type="term" value="F:dioxygenase activity"/>
    <property type="evidence" value="ECO:0007669"/>
    <property type="project" value="UniProtKB-ARBA"/>
</dbReference>
<evidence type="ECO:0000256" key="3">
    <source>
        <dbReference type="ARBA" id="ARBA00023002"/>
    </source>
</evidence>
<dbReference type="GO" id="GO:0046872">
    <property type="term" value="F:metal ion binding"/>
    <property type="evidence" value="ECO:0007669"/>
    <property type="project" value="UniProtKB-KW"/>
</dbReference>
<evidence type="ECO:0000256" key="4">
    <source>
        <dbReference type="ARBA" id="ARBA00023004"/>
    </source>
</evidence>
<dbReference type="OrthoDB" id="288590at2759"/>
<dbReference type="EMBL" id="NMUH01005135">
    <property type="protein sequence ID" value="MQM11880.1"/>
    <property type="molecule type" value="Genomic_DNA"/>
</dbReference>